<feature type="compositionally biased region" description="Low complexity" evidence="1">
    <location>
        <begin position="129"/>
        <end position="140"/>
    </location>
</feature>
<accession>A0A0C9RX06</accession>
<dbReference type="EMBL" id="GBZX01000599">
    <property type="protein sequence ID" value="JAG92141.1"/>
    <property type="molecule type" value="mRNA"/>
</dbReference>
<proteinExistence type="evidence at transcript level"/>
<sequence>MTAANCTAILVLLVGLWPNIEGCYNKQRLTFCPRNRLVYENQCPNVSPRRCRYVELVCGCYRGAARTSDGRCVLNEHCEPEKKAPDADGDPNSPKEPEKKAPDADGDPNSPKDKTTEAVTEPEVPKPPQVEVLPVIKEDV</sequence>
<name>A0A0C9RX06_AMBAM</name>
<feature type="non-terminal residue" evidence="3">
    <location>
        <position position="140"/>
    </location>
</feature>
<feature type="signal peptide" evidence="2">
    <location>
        <begin position="1"/>
        <end position="22"/>
    </location>
</feature>
<protein>
    <submittedName>
        <fullName evidence="3">Putative secreted protein</fullName>
    </submittedName>
</protein>
<evidence type="ECO:0000256" key="2">
    <source>
        <dbReference type="SAM" id="SignalP"/>
    </source>
</evidence>
<feature type="compositionally biased region" description="Basic and acidic residues" evidence="1">
    <location>
        <begin position="93"/>
        <end position="103"/>
    </location>
</feature>
<evidence type="ECO:0000256" key="1">
    <source>
        <dbReference type="SAM" id="MobiDB-lite"/>
    </source>
</evidence>
<dbReference type="AlphaFoldDB" id="A0A0C9RX06"/>
<organism evidence="3">
    <name type="scientific">Amblyomma americanum</name>
    <name type="common">Lone star tick</name>
    <dbReference type="NCBI Taxonomy" id="6943"/>
    <lineage>
        <taxon>Eukaryota</taxon>
        <taxon>Metazoa</taxon>
        <taxon>Ecdysozoa</taxon>
        <taxon>Arthropoda</taxon>
        <taxon>Chelicerata</taxon>
        <taxon>Arachnida</taxon>
        <taxon>Acari</taxon>
        <taxon>Parasitiformes</taxon>
        <taxon>Ixodida</taxon>
        <taxon>Ixodoidea</taxon>
        <taxon>Ixodidae</taxon>
        <taxon>Amblyomminae</taxon>
        <taxon>Amblyomma</taxon>
    </lineage>
</organism>
<reference evidence="3" key="1">
    <citation type="journal article" date="2015" name="PLoS ONE">
        <title>An Insight into the Sialome of the Lone Star Tick, Amblyomma americanum, with a Glimpse on Its Time Dependent Gene Expression.</title>
        <authorList>
            <person name="Karim S."/>
            <person name="Ribeiro J.M."/>
        </authorList>
    </citation>
    <scope>NUCLEOTIDE SEQUENCE</scope>
    <source>
        <tissue evidence="3">Salivary gland</tissue>
    </source>
</reference>
<keyword evidence="2" id="KW-0732">Signal</keyword>
<evidence type="ECO:0000313" key="3">
    <source>
        <dbReference type="EMBL" id="JAG92141.1"/>
    </source>
</evidence>
<feature type="chain" id="PRO_5002212553" evidence="2">
    <location>
        <begin position="23"/>
        <end position="140"/>
    </location>
</feature>
<feature type="region of interest" description="Disordered" evidence="1">
    <location>
        <begin position="79"/>
        <end position="140"/>
    </location>
</feature>